<reference evidence="1" key="1">
    <citation type="submission" date="2018-06" db="EMBL/GenBank/DDBJ databases">
        <authorList>
            <person name="Zhirakovskaya E."/>
        </authorList>
    </citation>
    <scope>NUCLEOTIDE SEQUENCE</scope>
</reference>
<protein>
    <submittedName>
        <fullName evidence="1">ABC transporter, substrate-binding protein (Cluster 12, methionine/phosphonates)</fullName>
    </submittedName>
</protein>
<dbReference type="Gene3D" id="3.40.190.10">
    <property type="entry name" value="Periplasmic binding protein-like II"/>
    <property type="match status" value="2"/>
</dbReference>
<proteinExistence type="predicted"/>
<dbReference type="PANTHER" id="PTHR35841">
    <property type="entry name" value="PHOSPHONATES-BINDING PERIPLASMIC PROTEIN"/>
    <property type="match status" value="1"/>
</dbReference>
<name>A0A3B0TJB8_9ZZZZ</name>
<accession>A0A3B0TJB8</accession>
<organism evidence="1">
    <name type="scientific">hydrothermal vent metagenome</name>
    <dbReference type="NCBI Taxonomy" id="652676"/>
    <lineage>
        <taxon>unclassified sequences</taxon>
        <taxon>metagenomes</taxon>
        <taxon>ecological metagenomes</taxon>
    </lineage>
</organism>
<dbReference type="AlphaFoldDB" id="A0A3B0TJB8"/>
<dbReference type="PANTHER" id="PTHR35841:SF1">
    <property type="entry name" value="PHOSPHONATES-BINDING PERIPLASMIC PROTEIN"/>
    <property type="match status" value="1"/>
</dbReference>
<dbReference type="EMBL" id="UOEO01000094">
    <property type="protein sequence ID" value="VAW18771.1"/>
    <property type="molecule type" value="Genomic_DNA"/>
</dbReference>
<evidence type="ECO:0000313" key="1">
    <source>
        <dbReference type="EMBL" id="VAW18771.1"/>
    </source>
</evidence>
<dbReference type="Pfam" id="PF12974">
    <property type="entry name" value="Phosphonate-bd"/>
    <property type="match status" value="1"/>
</dbReference>
<gene>
    <name evidence="1" type="ORF">MNBD_ALPHA12-2303</name>
</gene>
<sequence length="283" mass="31150">MKRRGFLKTSLALTAALAAPALGQSLVLRFGLTPVFLSNDLALVNSLEEYFGRVTGARVQLVQKRTYQEITALLVAGRLDAAWICGYPFIRFKDDLQLLSVPLWRGRPLYQAYLIAAAGRNAASIDDLRGDLHCFSDPDSNSGYLVTSALLVDRQMHPDEYFSKTFFAYGHRNVVRAVAAKLAQSGSVDGYVWEVLSQIEPELTQNTSVITKSDWLGFPPIAAPKASIGTPEYDIIKTAVLNMHKDAQGQQILGMLKLDSFGPPEGSDFKKIAAFMQKVQDFG</sequence>
<dbReference type="SUPFAM" id="SSF53850">
    <property type="entry name" value="Periplasmic binding protein-like II"/>
    <property type="match status" value="1"/>
</dbReference>